<dbReference type="InterPro" id="IPR052030">
    <property type="entry name" value="Peptidase_M20/M20A_hydrolases"/>
</dbReference>
<organism evidence="4 5">
    <name type="scientific">PS1 clade bacterium</name>
    <dbReference type="NCBI Taxonomy" id="2175152"/>
    <lineage>
        <taxon>Bacteria</taxon>
        <taxon>Pseudomonadati</taxon>
        <taxon>Pseudomonadota</taxon>
        <taxon>Alphaproteobacteria</taxon>
        <taxon>PS1 clade</taxon>
    </lineage>
</organism>
<dbReference type="FunFam" id="3.30.70.360:FF:000004">
    <property type="entry name" value="Peptidase M20 domain-containing protein 2"/>
    <property type="match status" value="1"/>
</dbReference>
<evidence type="ECO:0000313" key="5">
    <source>
        <dbReference type="Proteomes" id="UP000785783"/>
    </source>
</evidence>
<dbReference type="GO" id="GO:0071713">
    <property type="term" value="F:para-aminobenzoyl-glutamate hydrolase activity"/>
    <property type="evidence" value="ECO:0007669"/>
    <property type="project" value="TreeGrafter"/>
</dbReference>
<proteinExistence type="inferred from homology"/>
<dbReference type="Proteomes" id="UP000785783">
    <property type="component" value="Unassembled WGS sequence"/>
</dbReference>
<dbReference type="GO" id="GO:0046657">
    <property type="term" value="P:folic acid catabolic process"/>
    <property type="evidence" value="ECO:0007669"/>
    <property type="project" value="TreeGrafter"/>
</dbReference>
<comment type="similarity">
    <text evidence="2">Belongs to the peptidase M20A family.</text>
</comment>
<dbReference type="CDD" id="cd05672">
    <property type="entry name" value="M20_ACY1L2-like"/>
    <property type="match status" value="1"/>
</dbReference>
<dbReference type="EMBL" id="JADHOK010000011">
    <property type="protein sequence ID" value="MBL6761398.1"/>
    <property type="molecule type" value="Genomic_DNA"/>
</dbReference>
<dbReference type="PANTHER" id="PTHR30575">
    <property type="entry name" value="PEPTIDASE M20"/>
    <property type="match status" value="1"/>
</dbReference>
<evidence type="ECO:0000256" key="2">
    <source>
        <dbReference type="PIRNR" id="PIRNR037226"/>
    </source>
</evidence>
<accession>A0A937L6C2</accession>
<reference evidence="4" key="1">
    <citation type="submission" date="2020-10" db="EMBL/GenBank/DDBJ databases">
        <title>Microbiome of the Black Sea water column analyzed by genome centric metagenomics.</title>
        <authorList>
            <person name="Cabello-Yeves P.J."/>
            <person name="Callieri C."/>
            <person name="Picazo A."/>
            <person name="Mehrshad M."/>
            <person name="Haro-Moreno J.M."/>
            <person name="Roda-Garcia J."/>
            <person name="Dzembekova N."/>
            <person name="Slabakova V."/>
            <person name="Slabakova N."/>
            <person name="Moncheva S."/>
            <person name="Rodriguez-Valera F."/>
        </authorList>
    </citation>
    <scope>NUCLEOTIDE SEQUENCE</scope>
    <source>
        <strain evidence="4">BS307-5m-G5</strain>
    </source>
</reference>
<name>A0A937L6C2_9PROT</name>
<dbReference type="SUPFAM" id="SSF53187">
    <property type="entry name" value="Zn-dependent exopeptidases"/>
    <property type="match status" value="1"/>
</dbReference>
<dbReference type="Gene3D" id="3.40.630.10">
    <property type="entry name" value="Zn peptidases"/>
    <property type="match status" value="1"/>
</dbReference>
<dbReference type="Pfam" id="PF01546">
    <property type="entry name" value="Peptidase_M20"/>
    <property type="match status" value="1"/>
</dbReference>
<dbReference type="Gene3D" id="3.30.70.360">
    <property type="match status" value="1"/>
</dbReference>
<dbReference type="InterPro" id="IPR002933">
    <property type="entry name" value="Peptidase_M20"/>
</dbReference>
<evidence type="ECO:0000256" key="1">
    <source>
        <dbReference type="ARBA" id="ARBA00022801"/>
    </source>
</evidence>
<dbReference type="PIRSF" id="PIRSF037226">
    <property type="entry name" value="Amidohydrolase_ACY1L2_prd"/>
    <property type="match status" value="1"/>
</dbReference>
<dbReference type="PANTHER" id="PTHR30575:SF0">
    <property type="entry name" value="XAA-ARG DIPEPTIDASE"/>
    <property type="match status" value="1"/>
</dbReference>
<dbReference type="NCBIfam" id="TIGR01891">
    <property type="entry name" value="amidohydrolases"/>
    <property type="match status" value="1"/>
</dbReference>
<sequence>MSAALKKKVCDIIDSMADGLVDASHAIHAKPEIAFEETFAHGLLTDKVEAHGLNVERHACGLDTAFISSFGEGDTEVGILSEYDALPGIGHACGHNIIATTGLGAALALAKLNGELPGKVRYLGTPAEESGNGKELMARQGAFDGLDAAMMVHPAGIDLITMPSLAVNEVRVTYTGKAAHASAMPFAGVNALDGLVTAYQSIAQLRQHIKQSERIHGIFNEAGLAPNIVPDHAVGTFYVRAENGLALAELKQRVKNCFEAGALAAGCQVQIDWALGDYLEIKDSWPIAERYKTNAESLGRDFFPLEKMPSSGAGSTDMGNISHRVPSIHPMIAVAPPSVVIHNPEFAKWAGSEKGDKAVVDGAKSLAMTAIDVLTDKKLMQQAKDEFATTAEFSAQSLAQAWHGEGGHGNGDPALGGCGCC</sequence>
<dbReference type="Pfam" id="PF07687">
    <property type="entry name" value="M20_dimer"/>
    <property type="match status" value="1"/>
</dbReference>
<comment type="caution">
    <text evidence="4">The sequence shown here is derived from an EMBL/GenBank/DDBJ whole genome shotgun (WGS) entry which is preliminary data.</text>
</comment>
<protein>
    <recommendedName>
        <fullName evidence="2">Peptidase M20 domain-containing protein 2</fullName>
    </recommendedName>
</protein>
<dbReference type="InterPro" id="IPR011650">
    <property type="entry name" value="Peptidase_M20_dimer"/>
</dbReference>
<evidence type="ECO:0000313" key="4">
    <source>
        <dbReference type="EMBL" id="MBL6761398.1"/>
    </source>
</evidence>
<gene>
    <name evidence="4" type="ORF">ISQ19_01735</name>
</gene>
<evidence type="ECO:0000259" key="3">
    <source>
        <dbReference type="Pfam" id="PF07687"/>
    </source>
</evidence>
<feature type="domain" description="Peptidase M20 dimerisation" evidence="3">
    <location>
        <begin position="170"/>
        <end position="261"/>
    </location>
</feature>
<dbReference type="InterPro" id="IPR017144">
    <property type="entry name" value="Xaa-Arg_dipeptidase"/>
</dbReference>
<dbReference type="SUPFAM" id="SSF55031">
    <property type="entry name" value="Bacterial exopeptidase dimerisation domain"/>
    <property type="match status" value="1"/>
</dbReference>
<dbReference type="InterPro" id="IPR036264">
    <property type="entry name" value="Bact_exopeptidase_dim_dom"/>
</dbReference>
<keyword evidence="1" id="KW-0378">Hydrolase</keyword>
<dbReference type="AlphaFoldDB" id="A0A937L6C2"/>
<dbReference type="InterPro" id="IPR017439">
    <property type="entry name" value="Amidohydrolase"/>
</dbReference>
<dbReference type="GO" id="GO:0005737">
    <property type="term" value="C:cytoplasm"/>
    <property type="evidence" value="ECO:0007669"/>
    <property type="project" value="TreeGrafter"/>
</dbReference>
<dbReference type="GO" id="GO:0016805">
    <property type="term" value="F:dipeptidase activity"/>
    <property type="evidence" value="ECO:0007669"/>
    <property type="project" value="InterPro"/>
</dbReference>